<evidence type="ECO:0000313" key="3">
    <source>
        <dbReference type="Proteomes" id="UP000499080"/>
    </source>
</evidence>
<dbReference type="EMBL" id="BGPR01012193">
    <property type="protein sequence ID" value="GBN54992.1"/>
    <property type="molecule type" value="Genomic_DNA"/>
</dbReference>
<name>A0A4Y2PV68_ARAVE</name>
<proteinExistence type="predicted"/>
<gene>
    <name evidence="2" type="ORF">AVEN_215494_1</name>
</gene>
<keyword evidence="1" id="KW-0812">Transmembrane</keyword>
<dbReference type="AlphaFoldDB" id="A0A4Y2PV68"/>
<organism evidence="2 3">
    <name type="scientific">Araneus ventricosus</name>
    <name type="common">Orbweaver spider</name>
    <name type="synonym">Epeira ventricosa</name>
    <dbReference type="NCBI Taxonomy" id="182803"/>
    <lineage>
        <taxon>Eukaryota</taxon>
        <taxon>Metazoa</taxon>
        <taxon>Ecdysozoa</taxon>
        <taxon>Arthropoda</taxon>
        <taxon>Chelicerata</taxon>
        <taxon>Arachnida</taxon>
        <taxon>Araneae</taxon>
        <taxon>Araneomorphae</taxon>
        <taxon>Entelegynae</taxon>
        <taxon>Araneoidea</taxon>
        <taxon>Araneidae</taxon>
        <taxon>Araneus</taxon>
    </lineage>
</organism>
<keyword evidence="1" id="KW-0472">Membrane</keyword>
<sequence>MDRNMLKNALFDLGVEVMNTFLKPAGVFYLRISPALPQYGRLGPWLHRKVERIEYARDGEPAALRPHLAFLSFLFGLTSYLQFALKYIIVCNIIIITEQQSLRFCSCGLLPNC</sequence>
<accession>A0A4Y2PV68</accession>
<dbReference type="Proteomes" id="UP000499080">
    <property type="component" value="Unassembled WGS sequence"/>
</dbReference>
<feature type="transmembrane region" description="Helical" evidence="1">
    <location>
        <begin position="68"/>
        <end position="95"/>
    </location>
</feature>
<reference evidence="2 3" key="1">
    <citation type="journal article" date="2019" name="Sci. Rep.">
        <title>Orb-weaving spider Araneus ventricosus genome elucidates the spidroin gene catalogue.</title>
        <authorList>
            <person name="Kono N."/>
            <person name="Nakamura H."/>
            <person name="Ohtoshi R."/>
            <person name="Moran D.A.P."/>
            <person name="Shinohara A."/>
            <person name="Yoshida Y."/>
            <person name="Fujiwara M."/>
            <person name="Mori M."/>
            <person name="Tomita M."/>
            <person name="Arakawa K."/>
        </authorList>
    </citation>
    <scope>NUCLEOTIDE SEQUENCE [LARGE SCALE GENOMIC DNA]</scope>
</reference>
<comment type="caution">
    <text evidence="2">The sequence shown here is derived from an EMBL/GenBank/DDBJ whole genome shotgun (WGS) entry which is preliminary data.</text>
</comment>
<keyword evidence="3" id="KW-1185">Reference proteome</keyword>
<evidence type="ECO:0000313" key="2">
    <source>
        <dbReference type="EMBL" id="GBN54992.1"/>
    </source>
</evidence>
<evidence type="ECO:0000256" key="1">
    <source>
        <dbReference type="SAM" id="Phobius"/>
    </source>
</evidence>
<keyword evidence="1" id="KW-1133">Transmembrane helix</keyword>
<protein>
    <submittedName>
        <fullName evidence="2">Uncharacterized protein</fullName>
    </submittedName>
</protein>